<evidence type="ECO:0000313" key="1">
    <source>
        <dbReference type="EMBL" id="KZN20836.1"/>
    </source>
</evidence>
<evidence type="ECO:0000313" key="2">
    <source>
        <dbReference type="Proteomes" id="UP000076489"/>
    </source>
</evidence>
<dbReference type="AlphaFoldDB" id="A0A166QTJ5"/>
<dbReference type="EMBL" id="LUKJ01000002">
    <property type="protein sequence ID" value="KZN20836.1"/>
    <property type="molecule type" value="Genomic_DNA"/>
</dbReference>
<dbReference type="RefSeq" id="WP_063340882.1">
    <property type="nucleotide sequence ID" value="NZ_LUKJ01000002.1"/>
</dbReference>
<sequence length="170" mass="18336">MECVNSQIATVLARSMHPDLLQSVITPSLVAQAADALSDLFLSEGFQLAYGFDDGVCVTQTYHSQSTREHLDGMEFTLLQVTQSDHSQVLALAVRTTPAVAFSNSRKSLVFSGAIRIDGAWFSTLNSGVGIRALISALMEQPKPKCLFMHKLPACDPPISLHIQVGGMCV</sequence>
<proteinExistence type="predicted"/>
<organism evidence="1 2">
    <name type="scientific">Pseudomonas fluorescens</name>
    <dbReference type="NCBI Taxonomy" id="294"/>
    <lineage>
        <taxon>Bacteria</taxon>
        <taxon>Pseudomonadati</taxon>
        <taxon>Pseudomonadota</taxon>
        <taxon>Gammaproteobacteria</taxon>
        <taxon>Pseudomonadales</taxon>
        <taxon>Pseudomonadaceae</taxon>
        <taxon>Pseudomonas</taxon>
    </lineage>
</organism>
<dbReference type="Proteomes" id="UP000076489">
    <property type="component" value="Unassembled WGS sequence"/>
</dbReference>
<comment type="caution">
    <text evidence="1">The sequence shown here is derived from an EMBL/GenBank/DDBJ whole genome shotgun (WGS) entry which is preliminary data.</text>
</comment>
<accession>A0A166QTJ5</accession>
<reference evidence="2" key="1">
    <citation type="submission" date="2016-03" db="EMBL/GenBank/DDBJ databases">
        <authorList>
            <person name="Ray J."/>
            <person name="Price M."/>
            <person name="Deutschbauer A."/>
        </authorList>
    </citation>
    <scope>NUCLEOTIDE SEQUENCE [LARGE SCALE GENOMIC DNA]</scope>
    <source>
        <strain evidence="2">FW300-N1B4</strain>
    </source>
</reference>
<reference evidence="1 2" key="2">
    <citation type="journal article" date="2018" name="Nature">
        <title>Mutant phenotypes for thousands of bacterial genes of unknown function.</title>
        <authorList>
            <person name="Price M.N."/>
            <person name="Wetmore K.M."/>
            <person name="Waters R.J."/>
            <person name="Callaghan M."/>
            <person name="Ray J."/>
            <person name="Liu H."/>
            <person name="Kuehl J.V."/>
            <person name="Melnyk R.A."/>
            <person name="Lamson J.S."/>
            <person name="Suh Y."/>
            <person name="Carlson H.K."/>
            <person name="Esquivel Z."/>
            <person name="Sadeeshkumar H."/>
            <person name="Chakraborty R."/>
            <person name="Zane G.M."/>
            <person name="Rubin B.E."/>
            <person name="Wall J.D."/>
            <person name="Visel A."/>
            <person name="Bristow J."/>
            <person name="Blow M.J."/>
            <person name="Arkin A.P."/>
            <person name="Deutschbauer A.M."/>
        </authorList>
    </citation>
    <scope>NUCLEOTIDE SEQUENCE [LARGE SCALE GENOMIC DNA]</scope>
    <source>
        <strain evidence="1 2">FW300-N1B4</strain>
    </source>
</reference>
<gene>
    <name evidence="1" type="ORF">A1D17_04650</name>
</gene>
<name>A0A166QTJ5_PSEFL</name>
<protein>
    <submittedName>
        <fullName evidence="1">Uncharacterized protein</fullName>
    </submittedName>
</protein>